<feature type="non-terminal residue" evidence="2">
    <location>
        <position position="210"/>
    </location>
</feature>
<feature type="compositionally biased region" description="Basic and acidic residues" evidence="1">
    <location>
        <begin position="30"/>
        <end position="66"/>
    </location>
</feature>
<dbReference type="OrthoDB" id="10057795at2759"/>
<feature type="non-terminal residue" evidence="2">
    <location>
        <position position="1"/>
    </location>
</feature>
<organism evidence="2">
    <name type="scientific">Pectinophora gossypiella</name>
    <name type="common">Cotton pink bollworm</name>
    <name type="synonym">Depressaria gossypiella</name>
    <dbReference type="NCBI Taxonomy" id="13191"/>
    <lineage>
        <taxon>Eukaryota</taxon>
        <taxon>Metazoa</taxon>
        <taxon>Ecdysozoa</taxon>
        <taxon>Arthropoda</taxon>
        <taxon>Hexapoda</taxon>
        <taxon>Insecta</taxon>
        <taxon>Pterygota</taxon>
        <taxon>Neoptera</taxon>
        <taxon>Endopterygota</taxon>
        <taxon>Lepidoptera</taxon>
        <taxon>Glossata</taxon>
        <taxon>Ditrysia</taxon>
        <taxon>Gelechioidea</taxon>
        <taxon>Gelechiidae</taxon>
        <taxon>Apatetrinae</taxon>
        <taxon>Pectinophora</taxon>
    </lineage>
</organism>
<dbReference type="AlphaFoldDB" id="A0A1E1WPR2"/>
<dbReference type="EMBL" id="GDQN01002090">
    <property type="protein sequence ID" value="JAT88964.1"/>
    <property type="molecule type" value="Transcribed_RNA"/>
</dbReference>
<feature type="region of interest" description="Disordered" evidence="1">
    <location>
        <begin position="1"/>
        <end position="84"/>
    </location>
</feature>
<feature type="compositionally biased region" description="Pro residues" evidence="1">
    <location>
        <begin position="16"/>
        <end position="28"/>
    </location>
</feature>
<evidence type="ECO:0000256" key="1">
    <source>
        <dbReference type="SAM" id="MobiDB-lite"/>
    </source>
</evidence>
<gene>
    <name evidence="2" type="ORF">g.1330</name>
</gene>
<accession>A0A1E1WPR2</accession>
<name>A0A1E1WPR2_PECGO</name>
<sequence>VQVVAMSPKPASAPTTPTPGTPPTPPAPRALEKYQKMGDAPQKVESKETALTEEKTEEYSEDKSVDRSGGGELVRARCPEESDPELEQFEEEAAHMSRRMDVMLLTVRGVASERDPAKRLEILKHQLGALAEDAAALISRGDSLVYALHARNPLLADWAQARVQDRLRAEWAGVMAEIEARRELAVRAEEQVVELRRLVEALRDWLERAA</sequence>
<protein>
    <submittedName>
        <fullName evidence="2">Uncharacterized protein</fullName>
    </submittedName>
</protein>
<proteinExistence type="predicted"/>
<reference evidence="2" key="1">
    <citation type="submission" date="2015-09" db="EMBL/GenBank/DDBJ databases">
        <title>De novo assembly of Pectinophora gossypiella (Pink Bollworm) gut transcriptome.</title>
        <authorList>
            <person name="Tassone E.E."/>
        </authorList>
    </citation>
    <scope>NUCLEOTIDE SEQUENCE</scope>
</reference>
<evidence type="ECO:0000313" key="2">
    <source>
        <dbReference type="EMBL" id="JAT88964.1"/>
    </source>
</evidence>